<reference evidence="5" key="1">
    <citation type="submission" date="2023-07" db="EMBL/GenBank/DDBJ databases">
        <title>30 novel species of actinomycetes from the DSMZ collection.</title>
        <authorList>
            <person name="Nouioui I."/>
        </authorList>
    </citation>
    <scope>NUCLEOTIDE SEQUENCE [LARGE SCALE GENOMIC DNA]</scope>
    <source>
        <strain evidence="5">DSM 41982</strain>
    </source>
</reference>
<dbReference type="Proteomes" id="UP001183607">
    <property type="component" value="Unassembled WGS sequence"/>
</dbReference>
<dbReference type="Proteomes" id="UP001183610">
    <property type="component" value="Unassembled WGS sequence"/>
</dbReference>
<name>A0ABD5EBK0_9ACTN</name>
<dbReference type="EMBL" id="JAVRET010000066">
    <property type="protein sequence ID" value="MDT0412006.1"/>
    <property type="molecule type" value="Genomic_DNA"/>
</dbReference>
<sequence length="105" mass="11302">MPAGTHHVHHHRTSAAAGGHLTRANTERPGRSGTEPLTARSPLGLRLALSVWGEVVTIAATVVFVLTDHPGWAAVSAALWLLVTVDLVVVSVRLRKNRQPPSPWR</sequence>
<feature type="transmembrane region" description="Helical" evidence="2">
    <location>
        <begin position="47"/>
        <end position="66"/>
    </location>
</feature>
<keyword evidence="2" id="KW-0812">Transmembrane</keyword>
<accession>A0ABD5EBK0</accession>
<dbReference type="AlphaFoldDB" id="A0ABD5EBK0"/>
<gene>
    <name evidence="4" type="ORF">RM574_25400</name>
    <name evidence="3" type="ORF">RM698_23530</name>
</gene>
<comment type="caution">
    <text evidence="4">The sequence shown here is derived from an EMBL/GenBank/DDBJ whole genome shotgun (WGS) entry which is preliminary data.</text>
</comment>
<feature type="compositionally biased region" description="Basic residues" evidence="1">
    <location>
        <begin position="1"/>
        <end position="13"/>
    </location>
</feature>
<dbReference type="EMBL" id="JAVRER010000055">
    <property type="protein sequence ID" value="MDT0418821.1"/>
    <property type="molecule type" value="Genomic_DNA"/>
</dbReference>
<dbReference type="InterPro" id="IPR045924">
    <property type="entry name" value="DUF6343"/>
</dbReference>
<keyword evidence="2" id="KW-1133">Transmembrane helix</keyword>
<proteinExistence type="predicted"/>
<protein>
    <submittedName>
        <fullName evidence="4">DUF6343 family protein</fullName>
    </submittedName>
</protein>
<keyword evidence="2" id="KW-0472">Membrane</keyword>
<evidence type="ECO:0000256" key="1">
    <source>
        <dbReference type="SAM" id="MobiDB-lite"/>
    </source>
</evidence>
<organism evidence="4 5">
    <name type="scientific">Streptomyces evansiae</name>
    <dbReference type="NCBI Taxonomy" id="3075535"/>
    <lineage>
        <taxon>Bacteria</taxon>
        <taxon>Bacillati</taxon>
        <taxon>Actinomycetota</taxon>
        <taxon>Actinomycetes</taxon>
        <taxon>Kitasatosporales</taxon>
        <taxon>Streptomycetaceae</taxon>
        <taxon>Streptomyces</taxon>
    </lineage>
</organism>
<dbReference type="Pfam" id="PF19870">
    <property type="entry name" value="DUF6343"/>
    <property type="match status" value="1"/>
</dbReference>
<evidence type="ECO:0000313" key="6">
    <source>
        <dbReference type="Proteomes" id="UP001183610"/>
    </source>
</evidence>
<evidence type="ECO:0000313" key="5">
    <source>
        <dbReference type="Proteomes" id="UP001183607"/>
    </source>
</evidence>
<evidence type="ECO:0000256" key="2">
    <source>
        <dbReference type="SAM" id="Phobius"/>
    </source>
</evidence>
<feature type="transmembrane region" description="Helical" evidence="2">
    <location>
        <begin position="72"/>
        <end position="92"/>
    </location>
</feature>
<keyword evidence="6" id="KW-1185">Reference proteome</keyword>
<reference evidence="4" key="2">
    <citation type="submission" date="2024-03" db="EMBL/GenBank/DDBJ databases">
        <title>30 novel species of actinomycetes from the DSMZ collection.</title>
        <authorList>
            <person name="Nouioui I."/>
        </authorList>
    </citation>
    <scope>NUCLEOTIDE SEQUENCE</scope>
    <source>
        <strain evidence="3 6">DSM 41979</strain>
        <strain evidence="4">DSM 41982</strain>
    </source>
</reference>
<dbReference type="RefSeq" id="WP_007828462.1">
    <property type="nucleotide sequence ID" value="NZ_JAVRER010000055.1"/>
</dbReference>
<evidence type="ECO:0000313" key="3">
    <source>
        <dbReference type="EMBL" id="MDT0412006.1"/>
    </source>
</evidence>
<evidence type="ECO:0000313" key="4">
    <source>
        <dbReference type="EMBL" id="MDT0418821.1"/>
    </source>
</evidence>
<feature type="region of interest" description="Disordered" evidence="1">
    <location>
        <begin position="1"/>
        <end position="38"/>
    </location>
</feature>